<dbReference type="EMBL" id="JBHSKF010000002">
    <property type="protein sequence ID" value="MFC5286444.1"/>
    <property type="molecule type" value="Genomic_DNA"/>
</dbReference>
<organism evidence="2 3">
    <name type="scientific">Actinokineospora guangxiensis</name>
    <dbReference type="NCBI Taxonomy" id="1490288"/>
    <lineage>
        <taxon>Bacteria</taxon>
        <taxon>Bacillati</taxon>
        <taxon>Actinomycetota</taxon>
        <taxon>Actinomycetes</taxon>
        <taxon>Pseudonocardiales</taxon>
        <taxon>Pseudonocardiaceae</taxon>
        <taxon>Actinokineospora</taxon>
    </lineage>
</organism>
<comment type="caution">
    <text evidence="2">The sequence shown here is derived from an EMBL/GenBank/DDBJ whole genome shotgun (WGS) entry which is preliminary data.</text>
</comment>
<accession>A0ABW0EKH2</accession>
<reference evidence="3" key="1">
    <citation type="journal article" date="2019" name="Int. J. Syst. Evol. Microbiol.">
        <title>The Global Catalogue of Microorganisms (GCM) 10K type strain sequencing project: providing services to taxonomists for standard genome sequencing and annotation.</title>
        <authorList>
            <consortium name="The Broad Institute Genomics Platform"/>
            <consortium name="The Broad Institute Genome Sequencing Center for Infectious Disease"/>
            <person name="Wu L."/>
            <person name="Ma J."/>
        </authorList>
    </citation>
    <scope>NUCLEOTIDE SEQUENCE [LARGE SCALE GENOMIC DNA]</scope>
    <source>
        <strain evidence="3">CCUG 59778</strain>
    </source>
</reference>
<evidence type="ECO:0000313" key="3">
    <source>
        <dbReference type="Proteomes" id="UP001596157"/>
    </source>
</evidence>
<dbReference type="Pfam" id="PF04542">
    <property type="entry name" value="Sigma70_r2"/>
    <property type="match status" value="1"/>
</dbReference>
<evidence type="ECO:0000259" key="1">
    <source>
        <dbReference type="Pfam" id="PF04542"/>
    </source>
</evidence>
<feature type="domain" description="RNA polymerase sigma-70 region 2" evidence="1">
    <location>
        <begin position="27"/>
        <end position="85"/>
    </location>
</feature>
<dbReference type="InterPro" id="IPR013325">
    <property type="entry name" value="RNA_pol_sigma_r2"/>
</dbReference>
<protein>
    <submittedName>
        <fullName evidence="2">Sigma factor</fullName>
    </submittedName>
</protein>
<dbReference type="InterPro" id="IPR007627">
    <property type="entry name" value="RNA_pol_sigma70_r2"/>
</dbReference>
<keyword evidence="3" id="KW-1185">Reference proteome</keyword>
<name>A0ABW0EKH2_9PSEU</name>
<evidence type="ECO:0000313" key="2">
    <source>
        <dbReference type="EMBL" id="MFC5286444.1"/>
    </source>
</evidence>
<dbReference type="RefSeq" id="WP_378244377.1">
    <property type="nucleotide sequence ID" value="NZ_JBHSKF010000002.1"/>
</dbReference>
<dbReference type="Proteomes" id="UP001596157">
    <property type="component" value="Unassembled WGS sequence"/>
</dbReference>
<dbReference type="SUPFAM" id="SSF88946">
    <property type="entry name" value="Sigma2 domain of RNA polymerase sigma factors"/>
    <property type="match status" value="1"/>
</dbReference>
<dbReference type="Gene3D" id="1.10.1740.10">
    <property type="match status" value="1"/>
</dbReference>
<proteinExistence type="predicted"/>
<sequence>MITAAKPEVDALLARVASGDRPAFGDLYDAAAARVLAVARLVLDDDSAAEAAAGRAWVDVWRQAPRFDPAGGSGLGWILGLAREAAAGPQVAR</sequence>
<gene>
    <name evidence="2" type="ORF">ACFPM7_05220</name>
</gene>